<dbReference type="KEGG" id="dpo:26533475"/>
<keyword evidence="10" id="KW-1185">Reference proteome</keyword>
<keyword evidence="8" id="KW-1015">Disulfide bond</keyword>
<dbReference type="InParanoid" id="A0A0R3NSA5"/>
<dbReference type="PROSITE" id="PS00134">
    <property type="entry name" value="TRYPSIN_HIS"/>
    <property type="match status" value="1"/>
</dbReference>
<reference evidence="11" key="1">
    <citation type="submission" date="2025-08" db="UniProtKB">
        <authorList>
            <consortium name="RefSeq"/>
        </authorList>
    </citation>
    <scope>IDENTIFICATION</scope>
    <source>
        <strain evidence="11">MV-25-SWS-2005</strain>
        <tissue evidence="11">Whole body</tissue>
    </source>
</reference>
<dbReference type="GO" id="GO:0006508">
    <property type="term" value="P:proteolysis"/>
    <property type="evidence" value="ECO:0007669"/>
    <property type="project" value="UniProtKB-KW"/>
</dbReference>
<keyword evidence="6" id="KW-0720">Serine protease</keyword>
<dbReference type="PROSITE" id="PS00135">
    <property type="entry name" value="TRYPSIN_SER"/>
    <property type="match status" value="1"/>
</dbReference>
<evidence type="ECO:0000259" key="9">
    <source>
        <dbReference type="PROSITE" id="PS50240"/>
    </source>
</evidence>
<dbReference type="InterPro" id="IPR009003">
    <property type="entry name" value="Peptidase_S1_PA"/>
</dbReference>
<protein>
    <submittedName>
        <fullName evidence="11">Lectizyme-like</fullName>
    </submittedName>
</protein>
<gene>
    <name evidence="11" type="primary">LOC26533475</name>
</gene>
<keyword evidence="5" id="KW-0378">Hydrolase</keyword>
<dbReference type="GO" id="GO:0004252">
    <property type="term" value="F:serine-type endopeptidase activity"/>
    <property type="evidence" value="ECO:0007669"/>
    <property type="project" value="InterPro"/>
</dbReference>
<dbReference type="SUPFAM" id="SSF50494">
    <property type="entry name" value="Trypsin-like serine proteases"/>
    <property type="match status" value="1"/>
</dbReference>
<proteinExistence type="inferred from homology"/>
<dbReference type="Proteomes" id="UP000001819">
    <property type="component" value="Chromosome 4"/>
</dbReference>
<dbReference type="SMART" id="SM00020">
    <property type="entry name" value="Tryp_SPc"/>
    <property type="match status" value="1"/>
</dbReference>
<keyword evidence="7" id="KW-0865">Zymogen</keyword>
<keyword evidence="4" id="KW-0732">Signal</keyword>
<evidence type="ECO:0000256" key="7">
    <source>
        <dbReference type="ARBA" id="ARBA00023145"/>
    </source>
</evidence>
<keyword evidence="3" id="KW-0645">Protease</keyword>
<dbReference type="PRINTS" id="PR00722">
    <property type="entry name" value="CHYMOTRYPSIN"/>
</dbReference>
<dbReference type="AlphaFoldDB" id="A0A0R3NSA5"/>
<evidence type="ECO:0000256" key="1">
    <source>
        <dbReference type="ARBA" id="ARBA00004239"/>
    </source>
</evidence>
<dbReference type="InterPro" id="IPR050430">
    <property type="entry name" value="Peptidase_S1"/>
</dbReference>
<dbReference type="RefSeq" id="XP_015035823.1">
    <property type="nucleotide sequence ID" value="XM_015180337.2"/>
</dbReference>
<dbReference type="Gene3D" id="2.40.10.10">
    <property type="entry name" value="Trypsin-like serine proteases"/>
    <property type="match status" value="1"/>
</dbReference>
<evidence type="ECO:0000256" key="5">
    <source>
        <dbReference type="ARBA" id="ARBA00022801"/>
    </source>
</evidence>
<accession>A0A6I8V859</accession>
<evidence type="ECO:0000256" key="4">
    <source>
        <dbReference type="ARBA" id="ARBA00022729"/>
    </source>
</evidence>
<dbReference type="InterPro" id="IPR033116">
    <property type="entry name" value="TRYPSIN_SER"/>
</dbReference>
<evidence type="ECO:0000256" key="6">
    <source>
        <dbReference type="ARBA" id="ARBA00022825"/>
    </source>
</evidence>
<dbReference type="GeneID" id="26533475"/>
<comment type="subcellular location">
    <subcellularLocation>
        <location evidence="1">Secreted</location>
        <location evidence="1">Extracellular space</location>
    </subcellularLocation>
</comment>
<dbReference type="STRING" id="46245.A0A0R3NSA5"/>
<dbReference type="GO" id="GO:0005576">
    <property type="term" value="C:extracellular region"/>
    <property type="evidence" value="ECO:0007669"/>
    <property type="project" value="UniProtKB-SubCell"/>
</dbReference>
<dbReference type="PROSITE" id="PS50240">
    <property type="entry name" value="TRYPSIN_DOM"/>
    <property type="match status" value="1"/>
</dbReference>
<dbReference type="Bgee" id="FBgn0272462">
    <property type="expression patterns" value="Expressed in adult organism and 1 other cell type or tissue"/>
</dbReference>
<sequence length="267" mass="28191">MKQFVVLLALTVAAVSANTIAMPGFPEGRIINGHEAQAGEAPYIVSLQTSSHFCAGSIINENWVLTAAHCLIYNSYQVVAAAHARSSKEDTQVRQVTSGDHIVHENYDGGVGPYDIGLIYVATPFDLNAVSRDGSAPVASIPLPPKKLEGSTDGTLYGWGRDNSGALPEKLQKLDVDIIDYVQCKAALPSNSKVAESNVCTYTAGTTDGACNGDSGGPLISRSSDGSAYLVGIVSWGYTPCASTKYPSVYTSTADYDAWIAEKIAKF</sequence>
<dbReference type="PANTHER" id="PTHR24276">
    <property type="entry name" value="POLYSERASE-RELATED"/>
    <property type="match status" value="1"/>
</dbReference>
<dbReference type="CDD" id="cd00190">
    <property type="entry name" value="Tryp_SPc"/>
    <property type="match status" value="1"/>
</dbReference>
<evidence type="ECO:0000256" key="2">
    <source>
        <dbReference type="ARBA" id="ARBA00007664"/>
    </source>
</evidence>
<dbReference type="FunFam" id="2.40.10.10:FF:000068">
    <property type="entry name" value="transmembrane protease serine 2"/>
    <property type="match status" value="1"/>
</dbReference>
<evidence type="ECO:0000256" key="3">
    <source>
        <dbReference type="ARBA" id="ARBA00022670"/>
    </source>
</evidence>
<accession>A0A0R3NSA5</accession>
<evidence type="ECO:0000313" key="11">
    <source>
        <dbReference type="RefSeq" id="XP_015035823.1"/>
    </source>
</evidence>
<dbReference type="InterPro" id="IPR001314">
    <property type="entry name" value="Peptidase_S1A"/>
</dbReference>
<evidence type="ECO:0000313" key="10">
    <source>
        <dbReference type="Proteomes" id="UP000001819"/>
    </source>
</evidence>
<comment type="similarity">
    <text evidence="2">Belongs to the peptidase S1 family.</text>
</comment>
<dbReference type="SMR" id="A0A0R3NSA5"/>
<dbReference type="InterPro" id="IPR018114">
    <property type="entry name" value="TRYPSIN_HIS"/>
</dbReference>
<name>A0A0R3NSA5_DROPS</name>
<feature type="domain" description="Peptidase S1" evidence="9">
    <location>
        <begin position="30"/>
        <end position="265"/>
    </location>
</feature>
<dbReference type="InterPro" id="IPR043504">
    <property type="entry name" value="Peptidase_S1_PA_chymotrypsin"/>
</dbReference>
<organism evidence="10 11">
    <name type="scientific">Drosophila pseudoobscura pseudoobscura</name>
    <name type="common">Fruit fly</name>
    <dbReference type="NCBI Taxonomy" id="46245"/>
    <lineage>
        <taxon>Eukaryota</taxon>
        <taxon>Metazoa</taxon>
        <taxon>Ecdysozoa</taxon>
        <taxon>Arthropoda</taxon>
        <taxon>Hexapoda</taxon>
        <taxon>Insecta</taxon>
        <taxon>Pterygota</taxon>
        <taxon>Neoptera</taxon>
        <taxon>Endopterygota</taxon>
        <taxon>Diptera</taxon>
        <taxon>Brachycera</taxon>
        <taxon>Muscomorpha</taxon>
        <taxon>Ephydroidea</taxon>
        <taxon>Drosophilidae</taxon>
        <taxon>Drosophila</taxon>
        <taxon>Sophophora</taxon>
    </lineage>
</organism>
<dbReference type="PANTHER" id="PTHR24276:SF95">
    <property type="entry name" value="PEPTIDASE S1 DOMAIN-CONTAINING PROTEIN"/>
    <property type="match status" value="1"/>
</dbReference>
<evidence type="ECO:0000256" key="8">
    <source>
        <dbReference type="ARBA" id="ARBA00023157"/>
    </source>
</evidence>
<dbReference type="FunFam" id="2.40.10.10:FF:000036">
    <property type="entry name" value="Trypsin beta"/>
    <property type="match status" value="1"/>
</dbReference>
<dbReference type="Pfam" id="PF00089">
    <property type="entry name" value="Trypsin"/>
    <property type="match status" value="1"/>
</dbReference>
<dbReference type="InterPro" id="IPR001254">
    <property type="entry name" value="Trypsin_dom"/>
</dbReference>